<proteinExistence type="predicted"/>
<dbReference type="EMBL" id="DVMH01000004">
    <property type="protein sequence ID" value="HIU09726.1"/>
    <property type="molecule type" value="Genomic_DNA"/>
</dbReference>
<dbReference type="InterPro" id="IPR027275">
    <property type="entry name" value="PRC-brl_dom"/>
</dbReference>
<dbReference type="AlphaFoldDB" id="A0A9D1HI56"/>
<dbReference type="Gene3D" id="2.30.30.240">
    <property type="entry name" value="PRC-barrel domain"/>
    <property type="match status" value="1"/>
</dbReference>
<dbReference type="SUPFAM" id="SSF50346">
    <property type="entry name" value="PRC-barrel domain"/>
    <property type="match status" value="1"/>
</dbReference>
<reference evidence="2" key="2">
    <citation type="journal article" date="2021" name="PeerJ">
        <title>Extensive microbial diversity within the chicken gut microbiome revealed by metagenomics and culture.</title>
        <authorList>
            <person name="Gilroy R."/>
            <person name="Ravi A."/>
            <person name="Getino M."/>
            <person name="Pursley I."/>
            <person name="Horton D.L."/>
            <person name="Alikhan N.F."/>
            <person name="Baker D."/>
            <person name="Gharbi K."/>
            <person name="Hall N."/>
            <person name="Watson M."/>
            <person name="Adriaenssens E.M."/>
            <person name="Foster-Nyarko E."/>
            <person name="Jarju S."/>
            <person name="Secka A."/>
            <person name="Antonio M."/>
            <person name="Oren A."/>
            <person name="Chaudhuri R.R."/>
            <person name="La Ragione R."/>
            <person name="Hildebrand F."/>
            <person name="Pallen M.J."/>
        </authorList>
    </citation>
    <scope>NUCLEOTIDE SEQUENCE</scope>
    <source>
        <strain evidence="2">2830</strain>
    </source>
</reference>
<dbReference type="PANTHER" id="PTHR40061">
    <property type="entry name" value="SPORULATION PROTEIN YLMC-RELATED"/>
    <property type="match status" value="1"/>
</dbReference>
<gene>
    <name evidence="2" type="ORF">IAB00_00505</name>
</gene>
<dbReference type="Proteomes" id="UP000824124">
    <property type="component" value="Unassembled WGS sequence"/>
</dbReference>
<name>A0A9D1HI56_9FIRM</name>
<accession>A0A9D1HI56</accession>
<feature type="domain" description="PRC-barrel" evidence="1">
    <location>
        <begin position="1"/>
        <end position="85"/>
    </location>
</feature>
<comment type="caution">
    <text evidence="2">The sequence shown here is derived from an EMBL/GenBank/DDBJ whole genome shotgun (WGS) entry which is preliminary data.</text>
</comment>
<dbReference type="InterPro" id="IPR011033">
    <property type="entry name" value="PRC_barrel-like_sf"/>
</dbReference>
<dbReference type="NCBIfam" id="TIGR02888">
    <property type="entry name" value="spore_YlmC_YmxH"/>
    <property type="match status" value="1"/>
</dbReference>
<protein>
    <submittedName>
        <fullName evidence="2">YlmC/YmxH family sporulation protein</fullName>
    </submittedName>
</protein>
<dbReference type="InterPro" id="IPR014238">
    <property type="entry name" value="Spore_YlmC/YmxH"/>
</dbReference>
<reference evidence="2" key="1">
    <citation type="submission" date="2020-10" db="EMBL/GenBank/DDBJ databases">
        <authorList>
            <person name="Gilroy R."/>
        </authorList>
    </citation>
    <scope>NUCLEOTIDE SEQUENCE</scope>
    <source>
        <strain evidence="2">2830</strain>
    </source>
</reference>
<sequence>MRLSQLLGKRIINIFDGEILGLVGDADLVVNPASGLIEEIIIPRRTEYPFSERRRFGGDRHLLHIPWDKVCKVGSEVIVVDINPDA</sequence>
<evidence type="ECO:0000313" key="2">
    <source>
        <dbReference type="EMBL" id="HIU09726.1"/>
    </source>
</evidence>
<evidence type="ECO:0000313" key="3">
    <source>
        <dbReference type="Proteomes" id="UP000824124"/>
    </source>
</evidence>
<dbReference type="Pfam" id="PF05239">
    <property type="entry name" value="PRC"/>
    <property type="match status" value="1"/>
</dbReference>
<organism evidence="2 3">
    <name type="scientific">Candidatus Avidehalobacter gallistercoris</name>
    <dbReference type="NCBI Taxonomy" id="2840694"/>
    <lineage>
        <taxon>Bacteria</taxon>
        <taxon>Bacillati</taxon>
        <taxon>Bacillota</taxon>
        <taxon>Clostridia</taxon>
        <taxon>Eubacteriales</taxon>
        <taxon>Peptococcaceae</taxon>
        <taxon>Peptococcaceae incertae sedis</taxon>
        <taxon>Candidatus Avidehalobacter</taxon>
    </lineage>
</organism>
<dbReference type="PANTHER" id="PTHR40061:SF1">
    <property type="entry name" value="SPORULATION PROTEIN YLMC-RELATED"/>
    <property type="match status" value="1"/>
</dbReference>
<evidence type="ECO:0000259" key="1">
    <source>
        <dbReference type="Pfam" id="PF05239"/>
    </source>
</evidence>